<keyword evidence="2" id="KW-1185">Reference proteome</keyword>
<dbReference type="EMBL" id="JAPUUL010003830">
    <property type="protein sequence ID" value="KAJ8121396.1"/>
    <property type="molecule type" value="Genomic_DNA"/>
</dbReference>
<accession>A0ACC2J1X1</accession>
<evidence type="ECO:0000313" key="2">
    <source>
        <dbReference type="Proteomes" id="UP001153332"/>
    </source>
</evidence>
<comment type="caution">
    <text evidence="1">The sequence shown here is derived from an EMBL/GenBank/DDBJ whole genome shotgun (WGS) entry which is preliminary data.</text>
</comment>
<evidence type="ECO:0000313" key="1">
    <source>
        <dbReference type="EMBL" id="KAJ8121396.1"/>
    </source>
</evidence>
<proteinExistence type="predicted"/>
<reference evidence="1" key="1">
    <citation type="submission" date="2022-12" db="EMBL/GenBank/DDBJ databases">
        <title>Genome Sequence of Lasiodiplodia mahajangana.</title>
        <authorList>
            <person name="Buettner E."/>
        </authorList>
    </citation>
    <scope>NUCLEOTIDE SEQUENCE</scope>
    <source>
        <strain evidence="1">VT137</strain>
    </source>
</reference>
<sequence length="144" mass="15843">MPSATDGPTVVLSFANNFWGKDDAGVGPLLDRMASAKQTSDELRSFYSARASIEDDYARKLMSLSRKSLGSHETGSLKTSLDTMKSELEEPLAAFAGGMKERRKIIQNTVEKILKVKIQQTHAVNKRALGIRRGEGEIDTRTGR</sequence>
<gene>
    <name evidence="1" type="ORF">O1611_g10114</name>
</gene>
<protein>
    <submittedName>
        <fullName evidence="1">Uncharacterized protein</fullName>
    </submittedName>
</protein>
<dbReference type="Proteomes" id="UP001153332">
    <property type="component" value="Unassembled WGS sequence"/>
</dbReference>
<name>A0ACC2J1X1_9PEZI</name>
<organism evidence="1 2">
    <name type="scientific">Lasiodiplodia mahajangana</name>
    <dbReference type="NCBI Taxonomy" id="1108764"/>
    <lineage>
        <taxon>Eukaryota</taxon>
        <taxon>Fungi</taxon>
        <taxon>Dikarya</taxon>
        <taxon>Ascomycota</taxon>
        <taxon>Pezizomycotina</taxon>
        <taxon>Dothideomycetes</taxon>
        <taxon>Dothideomycetes incertae sedis</taxon>
        <taxon>Botryosphaeriales</taxon>
        <taxon>Botryosphaeriaceae</taxon>
        <taxon>Lasiodiplodia</taxon>
    </lineage>
</organism>